<accession>A0AAV2MP01</accession>
<evidence type="ECO:0000313" key="2">
    <source>
        <dbReference type="EMBL" id="CAL1615070.1"/>
    </source>
</evidence>
<evidence type="ECO:0000313" key="3">
    <source>
        <dbReference type="Proteomes" id="UP001497482"/>
    </source>
</evidence>
<reference evidence="2 3" key="1">
    <citation type="submission" date="2024-04" db="EMBL/GenBank/DDBJ databases">
        <authorList>
            <person name="Waldvogel A.-M."/>
            <person name="Schoenle A."/>
        </authorList>
    </citation>
    <scope>NUCLEOTIDE SEQUENCE [LARGE SCALE GENOMIC DNA]</scope>
</reference>
<proteinExistence type="predicted"/>
<feature type="region of interest" description="Disordered" evidence="1">
    <location>
        <begin position="65"/>
        <end position="111"/>
    </location>
</feature>
<dbReference type="AlphaFoldDB" id="A0AAV2MP01"/>
<feature type="compositionally biased region" description="Basic and acidic residues" evidence="1">
    <location>
        <begin position="18"/>
        <end position="33"/>
    </location>
</feature>
<dbReference type="Proteomes" id="UP001497482">
    <property type="component" value="Chromosome 9"/>
</dbReference>
<name>A0AAV2MP01_KNICA</name>
<feature type="region of interest" description="Disordered" evidence="1">
    <location>
        <begin position="1"/>
        <end position="43"/>
    </location>
</feature>
<organism evidence="2 3">
    <name type="scientific">Knipowitschia caucasica</name>
    <name type="common">Caucasian dwarf goby</name>
    <name type="synonym">Pomatoschistus caucasicus</name>
    <dbReference type="NCBI Taxonomy" id="637954"/>
    <lineage>
        <taxon>Eukaryota</taxon>
        <taxon>Metazoa</taxon>
        <taxon>Chordata</taxon>
        <taxon>Craniata</taxon>
        <taxon>Vertebrata</taxon>
        <taxon>Euteleostomi</taxon>
        <taxon>Actinopterygii</taxon>
        <taxon>Neopterygii</taxon>
        <taxon>Teleostei</taxon>
        <taxon>Neoteleostei</taxon>
        <taxon>Acanthomorphata</taxon>
        <taxon>Gobiaria</taxon>
        <taxon>Gobiiformes</taxon>
        <taxon>Gobioidei</taxon>
        <taxon>Gobiidae</taxon>
        <taxon>Gobiinae</taxon>
        <taxon>Knipowitschia</taxon>
    </lineage>
</organism>
<dbReference type="EMBL" id="OZ035831">
    <property type="protein sequence ID" value="CAL1615070.1"/>
    <property type="molecule type" value="Genomic_DNA"/>
</dbReference>
<keyword evidence="3" id="KW-1185">Reference proteome</keyword>
<evidence type="ECO:0000256" key="1">
    <source>
        <dbReference type="SAM" id="MobiDB-lite"/>
    </source>
</evidence>
<feature type="compositionally biased region" description="Basic and acidic residues" evidence="1">
    <location>
        <begin position="81"/>
        <end position="90"/>
    </location>
</feature>
<protein>
    <submittedName>
        <fullName evidence="2">Uncharacterized protein</fullName>
    </submittedName>
</protein>
<sequence length="111" mass="12276">MEGVGTDRGGARLPRVSVQREDAVEHEEREEPHSPSARAALSPLHALTTSCRGHSLLLKRVHHLRDDRADTQTAECRTTPKKPERDKEHSTNVWASDGDECGDAEAHDPPL</sequence>
<gene>
    <name evidence="2" type="ORF">KC01_LOCUS41073</name>
</gene>